<evidence type="ECO:0000256" key="3">
    <source>
        <dbReference type="ARBA" id="ARBA00023163"/>
    </source>
</evidence>
<dbReference type="Proteomes" id="UP001519287">
    <property type="component" value="Unassembled WGS sequence"/>
</dbReference>
<dbReference type="SUPFAM" id="SSF55136">
    <property type="entry name" value="Probable bacterial effector-binding domain"/>
    <property type="match status" value="1"/>
</dbReference>
<feature type="domain" description="HTH araC/xylS-type" evidence="4">
    <location>
        <begin position="8"/>
        <end position="107"/>
    </location>
</feature>
<evidence type="ECO:0000313" key="6">
    <source>
        <dbReference type="Proteomes" id="UP001519287"/>
    </source>
</evidence>
<gene>
    <name evidence="5" type="ORF">J2Z66_006028</name>
</gene>
<keyword evidence="1" id="KW-0805">Transcription regulation</keyword>
<dbReference type="RefSeq" id="WP_209976222.1">
    <property type="nucleotide sequence ID" value="NZ_JAGGLB010000025.1"/>
</dbReference>
<evidence type="ECO:0000256" key="1">
    <source>
        <dbReference type="ARBA" id="ARBA00023015"/>
    </source>
</evidence>
<dbReference type="InterPro" id="IPR018060">
    <property type="entry name" value="HTH_AraC"/>
</dbReference>
<keyword evidence="6" id="KW-1185">Reference proteome</keyword>
<dbReference type="PANTHER" id="PTHR47504">
    <property type="entry name" value="RIGHT ORIGIN-BINDING PROTEIN"/>
    <property type="match status" value="1"/>
</dbReference>
<dbReference type="InterPro" id="IPR011256">
    <property type="entry name" value="Reg_factor_effector_dom_sf"/>
</dbReference>
<dbReference type="InterPro" id="IPR050959">
    <property type="entry name" value="MarA-like"/>
</dbReference>
<keyword evidence="3" id="KW-0804">Transcription</keyword>
<dbReference type="InterPro" id="IPR018062">
    <property type="entry name" value="HTH_AraC-typ_CS"/>
</dbReference>
<name>A0ABS4J3I2_9BACL</name>
<dbReference type="EMBL" id="JAGGLB010000025">
    <property type="protein sequence ID" value="MBP1994392.1"/>
    <property type="molecule type" value="Genomic_DNA"/>
</dbReference>
<proteinExistence type="predicted"/>
<dbReference type="Pfam" id="PF12833">
    <property type="entry name" value="HTH_18"/>
    <property type="match status" value="1"/>
</dbReference>
<dbReference type="PROSITE" id="PS01124">
    <property type="entry name" value="HTH_ARAC_FAMILY_2"/>
    <property type="match status" value="1"/>
</dbReference>
<sequence>MDWLARMNRAMDYIEMNLTGEIELTEVARKACCSSHQFQRMFSFITNVTLAEYIRRRRLTLAALELQNSDASKVIDIALKYGYESPVSFARAFQLLHGVTPAMARKDGIALKAYPRLSFLITIKGAEAMNYRIETKEAFQVFGIEGVFHTNGGGEAPHTPAQLWQQCHANGEVERLAASAGDFPSFVSQDLYKVHAVCSYRKTESDTFPYMLCAFKSESSKTNGYSTTTIPAQTWAIFPSEPFTWDTFDDTIETLYRRFFSEWLPAAGYEQVDGMELEIYGGRDGLNFVELWFAVRKIA</sequence>
<dbReference type="PROSITE" id="PS00041">
    <property type="entry name" value="HTH_ARAC_FAMILY_1"/>
    <property type="match status" value="1"/>
</dbReference>
<dbReference type="InterPro" id="IPR029441">
    <property type="entry name" value="Cass2"/>
</dbReference>
<protein>
    <submittedName>
        <fullName evidence="5">AraC family transcriptional regulator</fullName>
    </submittedName>
</protein>
<evidence type="ECO:0000259" key="4">
    <source>
        <dbReference type="PROSITE" id="PS01124"/>
    </source>
</evidence>
<dbReference type="SMART" id="SM00871">
    <property type="entry name" value="AraC_E_bind"/>
    <property type="match status" value="1"/>
</dbReference>
<dbReference type="SMART" id="SM00342">
    <property type="entry name" value="HTH_ARAC"/>
    <property type="match status" value="1"/>
</dbReference>
<accession>A0ABS4J3I2</accession>
<dbReference type="Gene3D" id="3.20.80.10">
    <property type="entry name" value="Regulatory factor, effector binding domain"/>
    <property type="match status" value="1"/>
</dbReference>
<dbReference type="SUPFAM" id="SSF46689">
    <property type="entry name" value="Homeodomain-like"/>
    <property type="match status" value="2"/>
</dbReference>
<evidence type="ECO:0000313" key="5">
    <source>
        <dbReference type="EMBL" id="MBP1994392.1"/>
    </source>
</evidence>
<comment type="caution">
    <text evidence="5">The sequence shown here is derived from an EMBL/GenBank/DDBJ whole genome shotgun (WGS) entry which is preliminary data.</text>
</comment>
<dbReference type="InterPro" id="IPR009057">
    <property type="entry name" value="Homeodomain-like_sf"/>
</dbReference>
<dbReference type="PANTHER" id="PTHR47504:SF5">
    <property type="entry name" value="RIGHT ORIGIN-BINDING PROTEIN"/>
    <property type="match status" value="1"/>
</dbReference>
<keyword evidence="2" id="KW-0238">DNA-binding</keyword>
<reference evidence="5 6" key="1">
    <citation type="submission" date="2021-03" db="EMBL/GenBank/DDBJ databases">
        <title>Genomic Encyclopedia of Type Strains, Phase IV (KMG-IV): sequencing the most valuable type-strain genomes for metagenomic binning, comparative biology and taxonomic classification.</title>
        <authorList>
            <person name="Goeker M."/>
        </authorList>
    </citation>
    <scope>NUCLEOTIDE SEQUENCE [LARGE SCALE GENOMIC DNA]</scope>
    <source>
        <strain evidence="5 6">DSM 26048</strain>
    </source>
</reference>
<dbReference type="InterPro" id="IPR010499">
    <property type="entry name" value="AraC_E-bd"/>
</dbReference>
<evidence type="ECO:0000256" key="2">
    <source>
        <dbReference type="ARBA" id="ARBA00023125"/>
    </source>
</evidence>
<dbReference type="Pfam" id="PF14526">
    <property type="entry name" value="Cass2"/>
    <property type="match status" value="1"/>
</dbReference>
<dbReference type="Gene3D" id="1.10.10.60">
    <property type="entry name" value="Homeodomain-like"/>
    <property type="match status" value="2"/>
</dbReference>
<organism evidence="5 6">
    <name type="scientific">Paenibacillus eucommiae</name>
    <dbReference type="NCBI Taxonomy" id="1355755"/>
    <lineage>
        <taxon>Bacteria</taxon>
        <taxon>Bacillati</taxon>
        <taxon>Bacillota</taxon>
        <taxon>Bacilli</taxon>
        <taxon>Bacillales</taxon>
        <taxon>Paenibacillaceae</taxon>
        <taxon>Paenibacillus</taxon>
    </lineage>
</organism>